<keyword evidence="2" id="KW-1003">Cell membrane</keyword>
<proteinExistence type="predicted"/>
<dbReference type="Gene3D" id="1.20.1250.20">
    <property type="entry name" value="MFS general substrate transporter like domains"/>
    <property type="match status" value="2"/>
</dbReference>
<organism evidence="8 9">
    <name type="scientific">Aestuariivirga litoralis</name>
    <dbReference type="NCBI Taxonomy" id="2650924"/>
    <lineage>
        <taxon>Bacteria</taxon>
        <taxon>Pseudomonadati</taxon>
        <taxon>Pseudomonadota</taxon>
        <taxon>Alphaproteobacteria</taxon>
        <taxon>Hyphomicrobiales</taxon>
        <taxon>Aestuariivirgaceae</taxon>
        <taxon>Aestuariivirga</taxon>
    </lineage>
</organism>
<feature type="transmembrane region" description="Helical" evidence="6">
    <location>
        <begin position="240"/>
        <end position="259"/>
    </location>
</feature>
<feature type="transmembrane region" description="Helical" evidence="6">
    <location>
        <begin position="42"/>
        <end position="61"/>
    </location>
</feature>
<accession>A0A2W2BG32</accession>
<dbReference type="SUPFAM" id="SSF103473">
    <property type="entry name" value="MFS general substrate transporter"/>
    <property type="match status" value="1"/>
</dbReference>
<keyword evidence="4 6" id="KW-1133">Transmembrane helix</keyword>
<feature type="domain" description="Major facilitator superfamily (MFS) profile" evidence="7">
    <location>
        <begin position="1"/>
        <end position="391"/>
    </location>
</feature>
<gene>
    <name evidence="8" type="ORF">DK847_19810</name>
</gene>
<comment type="subcellular location">
    <subcellularLocation>
        <location evidence="1">Cell membrane</location>
        <topology evidence="1">Multi-pass membrane protein</topology>
    </subcellularLocation>
</comment>
<dbReference type="InterPro" id="IPR020846">
    <property type="entry name" value="MFS_dom"/>
</dbReference>
<dbReference type="Pfam" id="PF07690">
    <property type="entry name" value="MFS_1"/>
    <property type="match status" value="1"/>
</dbReference>
<feature type="transmembrane region" description="Helical" evidence="6">
    <location>
        <begin position="365"/>
        <end position="386"/>
    </location>
</feature>
<feature type="transmembrane region" description="Helical" evidence="6">
    <location>
        <begin position="295"/>
        <end position="314"/>
    </location>
</feature>
<dbReference type="EMBL" id="QKVK01000015">
    <property type="protein sequence ID" value="PZF75169.1"/>
    <property type="molecule type" value="Genomic_DNA"/>
</dbReference>
<feature type="transmembrane region" description="Helical" evidence="6">
    <location>
        <begin position="124"/>
        <end position="147"/>
    </location>
</feature>
<dbReference type="GO" id="GO:0022857">
    <property type="term" value="F:transmembrane transporter activity"/>
    <property type="evidence" value="ECO:0007669"/>
    <property type="project" value="InterPro"/>
</dbReference>
<dbReference type="PANTHER" id="PTHR43124:SF3">
    <property type="entry name" value="CHLORAMPHENICOL EFFLUX PUMP RV0191"/>
    <property type="match status" value="1"/>
</dbReference>
<dbReference type="InterPro" id="IPR011701">
    <property type="entry name" value="MFS"/>
</dbReference>
<feature type="transmembrane region" description="Helical" evidence="6">
    <location>
        <begin position="326"/>
        <end position="345"/>
    </location>
</feature>
<keyword evidence="3 6" id="KW-0812">Transmembrane</keyword>
<dbReference type="PROSITE" id="PS50850">
    <property type="entry name" value="MFS"/>
    <property type="match status" value="1"/>
</dbReference>
<dbReference type="InterPro" id="IPR050189">
    <property type="entry name" value="MFS_Efflux_Transporters"/>
</dbReference>
<evidence type="ECO:0000256" key="5">
    <source>
        <dbReference type="ARBA" id="ARBA00023136"/>
    </source>
</evidence>
<sequence>MRAFLTFLAAYVLSQFYRSFLAVIAPELARELALDPQALGNLQAFWILGFVVTQFPVGWALDTVGPRRTVALQMLAAVAGALLFATAHSATALNIAMLLIGAGCGSIYMGAIYLFGRIAAPQRFALLCSWLLGLGTAGNLLAASPLAWVAQSIGWRAAMAGMAAATALSALSVLLLIRDPERITSHGSRGLFGGVGDILKIRSLWPLLPITAVSYAVVLAERGLWAGPYFSSVFGLEPVARGNALLVMAAAMSAGAMAYGPLDRLLGTRKWVVFGGVSVTALCFAALALPGLSLSMAILIMGLLGGFGMTYGVLMAHGRSFVPDHLLGRGITLLNVLFIGGAGVLQPASGALMKRLADQPPEQAYATLHLIFAGLLAVSLVVYLFAQDNPPKK</sequence>
<name>A0A2W2BG32_9HYPH</name>
<keyword evidence="9" id="KW-1185">Reference proteome</keyword>
<feature type="transmembrane region" description="Helical" evidence="6">
    <location>
        <begin position="153"/>
        <end position="177"/>
    </location>
</feature>
<dbReference type="PANTHER" id="PTHR43124">
    <property type="entry name" value="PURINE EFFLUX PUMP PBUE"/>
    <property type="match status" value="1"/>
</dbReference>
<feature type="transmembrane region" description="Helical" evidence="6">
    <location>
        <begin position="198"/>
        <end position="220"/>
    </location>
</feature>
<protein>
    <submittedName>
        <fullName evidence="8">MFS transporter</fullName>
    </submittedName>
</protein>
<comment type="caution">
    <text evidence="8">The sequence shown here is derived from an EMBL/GenBank/DDBJ whole genome shotgun (WGS) entry which is preliminary data.</text>
</comment>
<keyword evidence="5 6" id="KW-0472">Membrane</keyword>
<reference evidence="9" key="1">
    <citation type="submission" date="2018-06" db="EMBL/GenBank/DDBJ databases">
        <title>Aestuariibacter litoralis strain KCTC 52945T.</title>
        <authorList>
            <person name="Li X."/>
            <person name="Salam N."/>
            <person name="Li J.-L."/>
            <person name="Chen Y.-M."/>
            <person name="Yang Z.-W."/>
            <person name="Zhang L.-Y."/>
            <person name="Han M.-X."/>
            <person name="Xiao M."/>
            <person name="Li W.-J."/>
        </authorList>
    </citation>
    <scope>NUCLEOTIDE SEQUENCE [LARGE SCALE GENOMIC DNA]</scope>
    <source>
        <strain evidence="9">KCTC 52945</strain>
    </source>
</reference>
<evidence type="ECO:0000256" key="4">
    <source>
        <dbReference type="ARBA" id="ARBA00022989"/>
    </source>
</evidence>
<evidence type="ECO:0000256" key="3">
    <source>
        <dbReference type="ARBA" id="ARBA00022692"/>
    </source>
</evidence>
<feature type="transmembrane region" description="Helical" evidence="6">
    <location>
        <begin position="70"/>
        <end position="89"/>
    </location>
</feature>
<evidence type="ECO:0000256" key="1">
    <source>
        <dbReference type="ARBA" id="ARBA00004651"/>
    </source>
</evidence>
<feature type="transmembrane region" description="Helical" evidence="6">
    <location>
        <begin position="95"/>
        <end position="115"/>
    </location>
</feature>
<dbReference type="GO" id="GO:0005886">
    <property type="term" value="C:plasma membrane"/>
    <property type="evidence" value="ECO:0007669"/>
    <property type="project" value="UniProtKB-SubCell"/>
</dbReference>
<feature type="transmembrane region" description="Helical" evidence="6">
    <location>
        <begin position="271"/>
        <end position="289"/>
    </location>
</feature>
<dbReference type="InterPro" id="IPR036259">
    <property type="entry name" value="MFS_trans_sf"/>
</dbReference>
<evidence type="ECO:0000313" key="9">
    <source>
        <dbReference type="Proteomes" id="UP000248795"/>
    </source>
</evidence>
<dbReference type="RefSeq" id="WP_111200279.1">
    <property type="nucleotide sequence ID" value="NZ_QKVK01000015.1"/>
</dbReference>
<dbReference type="AlphaFoldDB" id="A0A2W2BG32"/>
<evidence type="ECO:0000256" key="2">
    <source>
        <dbReference type="ARBA" id="ARBA00022475"/>
    </source>
</evidence>
<evidence type="ECO:0000256" key="6">
    <source>
        <dbReference type="SAM" id="Phobius"/>
    </source>
</evidence>
<dbReference type="Proteomes" id="UP000248795">
    <property type="component" value="Unassembled WGS sequence"/>
</dbReference>
<evidence type="ECO:0000313" key="8">
    <source>
        <dbReference type="EMBL" id="PZF75169.1"/>
    </source>
</evidence>
<evidence type="ECO:0000259" key="7">
    <source>
        <dbReference type="PROSITE" id="PS50850"/>
    </source>
</evidence>